<dbReference type="EMBL" id="BONW01000001">
    <property type="protein sequence ID" value="GIG85489.1"/>
    <property type="molecule type" value="Genomic_DNA"/>
</dbReference>
<sequence>MTKSDIKRDRKDLYAPRAGRFELVEVPELPYLMVDGEGDPNTSTAYQDAVTALYSVSYAVKFASKRQLGRDYVVAPLEGLWSADDPSVFVTRDKHEWRWTMMVTQPEWITPAMVEEAIELTAAKKQLPALDRLRFERYAEGLSVQVLHVGSYDDEGPVLARLHDEFMPANGLAFNGPHHEIYLSDPRKTEPAKLRTLLRQPVSRR</sequence>
<dbReference type="InterPro" id="IPR029442">
    <property type="entry name" value="GyrI-like"/>
</dbReference>
<dbReference type="InterPro" id="IPR011256">
    <property type="entry name" value="Reg_factor_effector_dom_sf"/>
</dbReference>
<protein>
    <recommendedName>
        <fullName evidence="1">GyrI-like small molecule binding domain-containing protein</fullName>
    </recommendedName>
</protein>
<comment type="caution">
    <text evidence="2">The sequence shown here is derived from an EMBL/GenBank/DDBJ whole genome shotgun (WGS) entry which is preliminary data.</text>
</comment>
<reference evidence="2 3" key="1">
    <citation type="submission" date="2021-01" db="EMBL/GenBank/DDBJ databases">
        <title>Whole genome shotgun sequence of Plantactinospora endophytica NBRC 110450.</title>
        <authorList>
            <person name="Komaki H."/>
            <person name="Tamura T."/>
        </authorList>
    </citation>
    <scope>NUCLEOTIDE SEQUENCE [LARGE SCALE GENOMIC DNA]</scope>
    <source>
        <strain evidence="2 3">NBRC 110450</strain>
    </source>
</reference>
<dbReference type="Proteomes" id="UP000646749">
    <property type="component" value="Unassembled WGS sequence"/>
</dbReference>
<dbReference type="PIRSF" id="PIRSF031644">
    <property type="entry name" value="UCP031644"/>
    <property type="match status" value="1"/>
</dbReference>
<dbReference type="Gene3D" id="3.20.80.10">
    <property type="entry name" value="Regulatory factor, effector binding domain"/>
    <property type="match status" value="1"/>
</dbReference>
<name>A0ABQ4DST1_9ACTN</name>
<accession>A0ABQ4DST1</accession>
<proteinExistence type="predicted"/>
<dbReference type="Pfam" id="PF06445">
    <property type="entry name" value="GyrI-like"/>
    <property type="match status" value="1"/>
</dbReference>
<evidence type="ECO:0000313" key="2">
    <source>
        <dbReference type="EMBL" id="GIG85489.1"/>
    </source>
</evidence>
<evidence type="ECO:0000259" key="1">
    <source>
        <dbReference type="Pfam" id="PF06445"/>
    </source>
</evidence>
<keyword evidence="3" id="KW-1185">Reference proteome</keyword>
<gene>
    <name evidence="2" type="ORF">Pen02_04250</name>
</gene>
<dbReference type="RefSeq" id="WP_203864144.1">
    <property type="nucleotide sequence ID" value="NZ_BONW01000001.1"/>
</dbReference>
<dbReference type="InterPro" id="IPR008319">
    <property type="entry name" value="GyrI-like_CCH_Lin2189-like"/>
</dbReference>
<feature type="domain" description="GyrI-like small molecule binding" evidence="1">
    <location>
        <begin position="21"/>
        <end position="201"/>
    </location>
</feature>
<dbReference type="SUPFAM" id="SSF55136">
    <property type="entry name" value="Probable bacterial effector-binding domain"/>
    <property type="match status" value="1"/>
</dbReference>
<evidence type="ECO:0000313" key="3">
    <source>
        <dbReference type="Proteomes" id="UP000646749"/>
    </source>
</evidence>
<organism evidence="2 3">
    <name type="scientific">Plantactinospora endophytica</name>
    <dbReference type="NCBI Taxonomy" id="673535"/>
    <lineage>
        <taxon>Bacteria</taxon>
        <taxon>Bacillati</taxon>
        <taxon>Actinomycetota</taxon>
        <taxon>Actinomycetes</taxon>
        <taxon>Micromonosporales</taxon>
        <taxon>Micromonosporaceae</taxon>
        <taxon>Plantactinospora</taxon>
    </lineage>
</organism>